<dbReference type="InterPro" id="IPR036365">
    <property type="entry name" value="PGBD-like_sf"/>
</dbReference>
<dbReference type="Proteomes" id="UP000298264">
    <property type="component" value="Unassembled WGS sequence"/>
</dbReference>
<evidence type="ECO:0000259" key="2">
    <source>
        <dbReference type="Pfam" id="PF01471"/>
    </source>
</evidence>
<evidence type="ECO:0000313" key="3">
    <source>
        <dbReference type="EMBL" id="TGN09758.1"/>
    </source>
</evidence>
<proteinExistence type="predicted"/>
<dbReference type="SUPFAM" id="SSF47090">
    <property type="entry name" value="PGBD-like"/>
    <property type="match status" value="1"/>
</dbReference>
<sequence>MAIDRPLLRRGSKGTWVGTLQTYLNDIGNYKLVVDNDFGVKTETAVISEQRKGNLVQDGVVGPATWGWIDSQISLWQQAQNLVNAVTNSNPLTVIPPPPPAVVSPPIPNPPLVDPSIPITIVPEAKKPESGSGIIVIGLGAVLVLLAFAKNTKRK</sequence>
<dbReference type="RefSeq" id="WP_135764610.1">
    <property type="nucleotide sequence ID" value="NZ_RQHV01000050.1"/>
</dbReference>
<dbReference type="EMBL" id="RQHV01000050">
    <property type="protein sequence ID" value="TGN09758.1"/>
    <property type="molecule type" value="Genomic_DNA"/>
</dbReference>
<dbReference type="InterPro" id="IPR036366">
    <property type="entry name" value="PGBDSf"/>
</dbReference>
<keyword evidence="1" id="KW-0812">Transmembrane</keyword>
<gene>
    <name evidence="3" type="ORF">EHS11_11795</name>
</gene>
<keyword evidence="4" id="KW-1185">Reference proteome</keyword>
<organism evidence="3 4">
    <name type="scientific">Leptospira ilyithenensis</name>
    <dbReference type="NCBI Taxonomy" id="2484901"/>
    <lineage>
        <taxon>Bacteria</taxon>
        <taxon>Pseudomonadati</taxon>
        <taxon>Spirochaetota</taxon>
        <taxon>Spirochaetia</taxon>
        <taxon>Leptospirales</taxon>
        <taxon>Leptospiraceae</taxon>
        <taxon>Leptospira</taxon>
    </lineage>
</organism>
<comment type="caution">
    <text evidence="3">The sequence shown here is derived from an EMBL/GenBank/DDBJ whole genome shotgun (WGS) entry which is preliminary data.</text>
</comment>
<protein>
    <submittedName>
        <fullName evidence="3">Peptidoglycan-binding protein</fullName>
    </submittedName>
</protein>
<evidence type="ECO:0000313" key="4">
    <source>
        <dbReference type="Proteomes" id="UP000298264"/>
    </source>
</evidence>
<dbReference type="Gene3D" id="1.10.101.10">
    <property type="entry name" value="PGBD-like superfamily/PGBD"/>
    <property type="match status" value="1"/>
</dbReference>
<accession>A0A4R9LMP5</accession>
<keyword evidence="1" id="KW-0472">Membrane</keyword>
<dbReference type="InterPro" id="IPR002477">
    <property type="entry name" value="Peptidoglycan-bd-like"/>
</dbReference>
<reference evidence="3" key="1">
    <citation type="journal article" date="2019" name="PLoS Negl. Trop. Dis.">
        <title>Revisiting the worldwide diversity of Leptospira species in the environment.</title>
        <authorList>
            <person name="Vincent A.T."/>
            <person name="Schiettekatte O."/>
            <person name="Bourhy P."/>
            <person name="Veyrier F.J."/>
            <person name="Picardeau M."/>
        </authorList>
    </citation>
    <scope>NUCLEOTIDE SEQUENCE [LARGE SCALE GENOMIC DNA]</scope>
    <source>
        <strain evidence="3">201400974</strain>
    </source>
</reference>
<keyword evidence="1" id="KW-1133">Transmembrane helix</keyword>
<feature type="domain" description="Peptidoglycan binding-like" evidence="2">
    <location>
        <begin position="17"/>
        <end position="68"/>
    </location>
</feature>
<dbReference type="AlphaFoldDB" id="A0A4R9LMP5"/>
<dbReference type="OrthoDB" id="514977at2"/>
<feature type="transmembrane region" description="Helical" evidence="1">
    <location>
        <begin position="131"/>
        <end position="149"/>
    </location>
</feature>
<dbReference type="Pfam" id="PF01471">
    <property type="entry name" value="PG_binding_1"/>
    <property type="match status" value="1"/>
</dbReference>
<name>A0A4R9LMP5_9LEPT</name>
<evidence type="ECO:0000256" key="1">
    <source>
        <dbReference type="SAM" id="Phobius"/>
    </source>
</evidence>